<dbReference type="Proteomes" id="UP000199045">
    <property type="component" value="Unassembled WGS sequence"/>
</dbReference>
<sequence>MNWGHKIIIVFILFAVGILTLVTKSMRTRIDMVTPNYYAEELKYQQVIDGRKAALTLSSPVSINQSEKAVGILFPAEMQGIPLKGSVLFYRASDSRQDVSLPLQPDENGLLLVSKKRFQKGNYRVQLQWEAKGTQYYQESFVTVN</sequence>
<reference evidence="2 3" key="1">
    <citation type="submission" date="2016-10" db="EMBL/GenBank/DDBJ databases">
        <authorList>
            <person name="de Groot N.N."/>
        </authorList>
    </citation>
    <scope>NUCLEOTIDE SEQUENCE [LARGE SCALE GENOMIC DNA]</scope>
    <source>
        <strain evidence="2 3">DSM 527</strain>
    </source>
</reference>
<dbReference type="InterPro" id="IPR008620">
    <property type="entry name" value="FixH"/>
</dbReference>
<name>A0A1G7JB20_CHIFI</name>
<dbReference type="Pfam" id="PF05751">
    <property type="entry name" value="FixH"/>
    <property type="match status" value="1"/>
</dbReference>
<feature type="transmembrane region" description="Helical" evidence="1">
    <location>
        <begin position="6"/>
        <end position="23"/>
    </location>
</feature>
<proteinExistence type="predicted"/>
<gene>
    <name evidence="2" type="ORF">SAMN04488121_1011168</name>
</gene>
<accession>A0A1G7JB20</accession>
<dbReference type="EMBL" id="FNBN01000001">
    <property type="protein sequence ID" value="SDF22076.1"/>
    <property type="molecule type" value="Genomic_DNA"/>
</dbReference>
<dbReference type="STRING" id="104663.SAMN04488121_1011168"/>
<dbReference type="RefSeq" id="WP_089829410.1">
    <property type="nucleotide sequence ID" value="NZ_FNBN01000001.1"/>
</dbReference>
<evidence type="ECO:0000313" key="2">
    <source>
        <dbReference type="EMBL" id="SDF22076.1"/>
    </source>
</evidence>
<dbReference type="OrthoDB" id="1493774at2"/>
<evidence type="ECO:0000313" key="3">
    <source>
        <dbReference type="Proteomes" id="UP000199045"/>
    </source>
</evidence>
<keyword evidence="1" id="KW-1133">Transmembrane helix</keyword>
<organism evidence="2 3">
    <name type="scientific">Chitinophaga filiformis</name>
    <name type="common">Myxococcus filiformis</name>
    <name type="synonym">Flexibacter filiformis</name>
    <dbReference type="NCBI Taxonomy" id="104663"/>
    <lineage>
        <taxon>Bacteria</taxon>
        <taxon>Pseudomonadati</taxon>
        <taxon>Bacteroidota</taxon>
        <taxon>Chitinophagia</taxon>
        <taxon>Chitinophagales</taxon>
        <taxon>Chitinophagaceae</taxon>
        <taxon>Chitinophaga</taxon>
    </lineage>
</organism>
<dbReference type="AlphaFoldDB" id="A0A1G7JB20"/>
<keyword evidence="1" id="KW-0472">Membrane</keyword>
<protein>
    <submittedName>
        <fullName evidence="2">FixH protein</fullName>
    </submittedName>
</protein>
<keyword evidence="1" id="KW-0812">Transmembrane</keyword>
<evidence type="ECO:0000256" key="1">
    <source>
        <dbReference type="SAM" id="Phobius"/>
    </source>
</evidence>